<dbReference type="EMBL" id="CAJJDN010000124">
    <property type="protein sequence ID" value="CAD8120076.1"/>
    <property type="molecule type" value="Genomic_DNA"/>
</dbReference>
<accession>A0A8S1QW35</accession>
<name>A0A8S1QW35_9CILI</name>
<keyword evidence="2" id="KW-1185">Reference proteome</keyword>
<evidence type="ECO:0000313" key="1">
    <source>
        <dbReference type="EMBL" id="CAD8120076.1"/>
    </source>
</evidence>
<organism evidence="1 2">
    <name type="scientific">Paramecium sonneborni</name>
    <dbReference type="NCBI Taxonomy" id="65129"/>
    <lineage>
        <taxon>Eukaryota</taxon>
        <taxon>Sar</taxon>
        <taxon>Alveolata</taxon>
        <taxon>Ciliophora</taxon>
        <taxon>Intramacronucleata</taxon>
        <taxon>Oligohymenophorea</taxon>
        <taxon>Peniculida</taxon>
        <taxon>Parameciidae</taxon>
        <taxon>Paramecium</taxon>
    </lineage>
</organism>
<dbReference type="AlphaFoldDB" id="A0A8S1QW35"/>
<gene>
    <name evidence="1" type="ORF">PSON_ATCC_30995.1.T1240093</name>
</gene>
<comment type="caution">
    <text evidence="1">The sequence shown here is derived from an EMBL/GenBank/DDBJ whole genome shotgun (WGS) entry which is preliminary data.</text>
</comment>
<sequence>MIKQLSITWQSQQISAIQLINFSKFFLNQQFECVFNRLNHCLNQSSTLRIITLLQNLNMASKTHQLNYWQKNSAPSLDSRTMIQIGSTMNGDRDLFFRID</sequence>
<protein>
    <submittedName>
        <fullName evidence="1">Uncharacterized protein</fullName>
    </submittedName>
</protein>
<evidence type="ECO:0000313" key="2">
    <source>
        <dbReference type="Proteomes" id="UP000692954"/>
    </source>
</evidence>
<reference evidence="1" key="1">
    <citation type="submission" date="2021-01" db="EMBL/GenBank/DDBJ databases">
        <authorList>
            <consortium name="Genoscope - CEA"/>
            <person name="William W."/>
        </authorList>
    </citation>
    <scope>NUCLEOTIDE SEQUENCE</scope>
</reference>
<proteinExistence type="predicted"/>
<dbReference type="Proteomes" id="UP000692954">
    <property type="component" value="Unassembled WGS sequence"/>
</dbReference>